<evidence type="ECO:0000256" key="10">
    <source>
        <dbReference type="ARBA" id="ARBA00022989"/>
    </source>
</evidence>
<keyword evidence="12 16" id="KW-0408">Iron</keyword>
<dbReference type="GO" id="GO:0009916">
    <property type="term" value="F:alternative oxidase activity"/>
    <property type="evidence" value="ECO:0007669"/>
    <property type="project" value="InterPro"/>
</dbReference>
<keyword evidence="6 16" id="KW-0479">Metal-binding</keyword>
<protein>
    <recommendedName>
        <fullName evidence="19">Alternative oxidase</fullName>
    </recommendedName>
</protein>
<name>A0A6B2LG20_9EUKA</name>
<feature type="binding site" evidence="16">
    <location>
        <position position="103"/>
    </location>
    <ligand>
        <name>Fe cation</name>
        <dbReference type="ChEBI" id="CHEBI:24875"/>
        <label>2</label>
    </ligand>
</feature>
<feature type="binding site" evidence="16">
    <location>
        <position position="211"/>
    </location>
    <ligand>
        <name>Fe cation</name>
        <dbReference type="ChEBI" id="CHEBI:24875"/>
        <label>2</label>
    </ligand>
</feature>
<dbReference type="GO" id="GO:0046872">
    <property type="term" value="F:metal ion binding"/>
    <property type="evidence" value="ECO:0007669"/>
    <property type="project" value="UniProtKB-KW"/>
</dbReference>
<keyword evidence="7" id="KW-0999">Mitochondrion inner membrane</keyword>
<feature type="binding site" evidence="16">
    <location>
        <position position="208"/>
    </location>
    <ligand>
        <name>Fe cation</name>
        <dbReference type="ChEBI" id="CHEBI:24875"/>
        <label>2</label>
    </ligand>
</feature>
<feature type="binding site" evidence="16">
    <location>
        <position position="208"/>
    </location>
    <ligand>
        <name>Fe cation</name>
        <dbReference type="ChEBI" id="CHEBI:24875"/>
        <label>1</label>
    </ligand>
</feature>
<keyword evidence="9" id="KW-0249">Electron transport</keyword>
<feature type="binding site" evidence="16">
    <location>
        <position position="64"/>
    </location>
    <ligand>
        <name>Fe cation</name>
        <dbReference type="ChEBI" id="CHEBI:24875"/>
        <label>1</label>
    </ligand>
</feature>
<sequence length="233" mass="27355">MPHPIWSDEDIKSIKETHVEPEKFVDKYAYFSVKLLRTGFDLLSGYHFGEMTETKWLLRIIFLETVAGVPGMMGAMVRHLKSLRSMQRDHGWIHTLLEEAENERMHLLVALELKRPNPLFRLSVLLVQGIFVNLFFITYMVSPRYCHRFVGYLEEEAVRTYSKLIGHIEDGPMSAWKSRPAPEIAKKYWDLREDATMRDVIYVIRADEAHHRLVNHQFSTMPPHQDNPFEPGF</sequence>
<evidence type="ECO:0000256" key="15">
    <source>
        <dbReference type="ARBA" id="ARBA00025285"/>
    </source>
</evidence>
<evidence type="ECO:0000256" key="16">
    <source>
        <dbReference type="PIRSR" id="PIRSR005229-1"/>
    </source>
</evidence>
<feature type="transmembrane region" description="Helical" evidence="17">
    <location>
        <begin position="56"/>
        <end position="77"/>
    </location>
</feature>
<evidence type="ECO:0000256" key="17">
    <source>
        <dbReference type="SAM" id="Phobius"/>
    </source>
</evidence>
<dbReference type="EMBL" id="GIBP01007017">
    <property type="protein sequence ID" value="NDV35986.1"/>
    <property type="molecule type" value="Transcribed_RNA"/>
</dbReference>
<proteinExistence type="inferred from homology"/>
<comment type="function">
    <text evidence="15">Catalyzes cyanide-resistant oxygen consumption. May increase respiration when the cytochrome respiratory pathway is restricted, or in response to low temperatures.</text>
</comment>
<keyword evidence="11" id="KW-0560">Oxidoreductase</keyword>
<comment type="subcellular location">
    <subcellularLocation>
        <location evidence="1">Mitochondrion inner membrane</location>
    </subcellularLocation>
</comment>
<dbReference type="CDD" id="cd01053">
    <property type="entry name" value="AOX"/>
    <property type="match status" value="1"/>
</dbReference>
<feature type="binding site" evidence="16">
    <location>
        <position position="106"/>
    </location>
    <ligand>
        <name>Fe cation</name>
        <dbReference type="ChEBI" id="CHEBI:24875"/>
        <label>1</label>
    </ligand>
</feature>
<evidence type="ECO:0000256" key="6">
    <source>
        <dbReference type="ARBA" id="ARBA00022723"/>
    </source>
</evidence>
<dbReference type="Pfam" id="PF01786">
    <property type="entry name" value="AOX"/>
    <property type="match status" value="1"/>
</dbReference>
<comment type="similarity">
    <text evidence="2">Belongs to the alternative oxidase family.</text>
</comment>
<evidence type="ECO:0000256" key="13">
    <source>
        <dbReference type="ARBA" id="ARBA00023128"/>
    </source>
</evidence>
<keyword evidence="4" id="KW-0679">Respiratory chain</keyword>
<evidence type="ECO:0000256" key="1">
    <source>
        <dbReference type="ARBA" id="ARBA00004273"/>
    </source>
</evidence>
<evidence type="ECO:0000313" key="18">
    <source>
        <dbReference type="EMBL" id="NDV35986.1"/>
    </source>
</evidence>
<dbReference type="AlphaFoldDB" id="A0A6B2LG20"/>
<accession>A0A6B2LG20</accession>
<keyword evidence="13" id="KW-0496">Mitochondrion</keyword>
<evidence type="ECO:0000256" key="4">
    <source>
        <dbReference type="ARBA" id="ARBA00022660"/>
    </source>
</evidence>
<evidence type="ECO:0000256" key="14">
    <source>
        <dbReference type="ARBA" id="ARBA00023136"/>
    </source>
</evidence>
<organism evidence="18">
    <name type="scientific">Arcella intermedia</name>
    <dbReference type="NCBI Taxonomy" id="1963864"/>
    <lineage>
        <taxon>Eukaryota</taxon>
        <taxon>Amoebozoa</taxon>
        <taxon>Tubulinea</taxon>
        <taxon>Elardia</taxon>
        <taxon>Arcellinida</taxon>
        <taxon>Sphaerothecina</taxon>
        <taxon>Arcellidae</taxon>
        <taxon>Arcella</taxon>
    </lineage>
</organism>
<keyword evidence="3" id="KW-0813">Transport</keyword>
<evidence type="ECO:0000256" key="3">
    <source>
        <dbReference type="ARBA" id="ARBA00022448"/>
    </source>
</evidence>
<dbReference type="GO" id="GO:0010230">
    <property type="term" value="P:alternative respiration"/>
    <property type="evidence" value="ECO:0007669"/>
    <property type="project" value="TreeGrafter"/>
</dbReference>
<dbReference type="GO" id="GO:0005743">
    <property type="term" value="C:mitochondrial inner membrane"/>
    <property type="evidence" value="ECO:0007669"/>
    <property type="project" value="UniProtKB-SubCell"/>
</dbReference>
<keyword evidence="10 17" id="KW-1133">Transmembrane helix</keyword>
<comment type="cofactor">
    <cofactor evidence="16">
        <name>Fe cation</name>
        <dbReference type="ChEBI" id="CHEBI:24875"/>
    </cofactor>
    <text evidence="16">Binds 2 iron ions per subunit.</text>
</comment>
<dbReference type="InterPro" id="IPR002680">
    <property type="entry name" value="AOX"/>
</dbReference>
<reference evidence="18" key="1">
    <citation type="journal article" date="2020" name="J. Eukaryot. Microbiol.">
        <title>De novo Sequencing, Assembly and Annotation of the Transcriptome for the Free-Living Testate Amoeba Arcella intermedia.</title>
        <authorList>
            <person name="Ribeiro G.M."/>
            <person name="Porfirio-Sousa A.L."/>
            <person name="Maurer-Alcala X.X."/>
            <person name="Katz L.A."/>
            <person name="Lahr D.J.G."/>
        </authorList>
    </citation>
    <scope>NUCLEOTIDE SEQUENCE</scope>
</reference>
<keyword evidence="8" id="KW-0809">Transit peptide</keyword>
<dbReference type="FunFam" id="1.20.1260.140:FF:000002">
    <property type="entry name" value="Alternative oxidase"/>
    <property type="match status" value="1"/>
</dbReference>
<dbReference type="PANTHER" id="PTHR31803">
    <property type="entry name" value="ALTERNATIVE OXIDASE"/>
    <property type="match status" value="1"/>
</dbReference>
<evidence type="ECO:0000256" key="11">
    <source>
        <dbReference type="ARBA" id="ARBA00023002"/>
    </source>
</evidence>
<feature type="transmembrane region" description="Helical" evidence="17">
    <location>
        <begin position="119"/>
        <end position="141"/>
    </location>
</feature>
<feature type="binding site" evidence="16">
    <location>
        <position position="154"/>
    </location>
    <ligand>
        <name>Fe cation</name>
        <dbReference type="ChEBI" id="CHEBI:24875"/>
        <label>2</label>
    </ligand>
</feature>
<dbReference type="Gene3D" id="1.20.1260.140">
    <property type="entry name" value="Alternative oxidase"/>
    <property type="match status" value="1"/>
</dbReference>
<dbReference type="PIRSF" id="PIRSF005229">
    <property type="entry name" value="AOX"/>
    <property type="match status" value="1"/>
</dbReference>
<evidence type="ECO:0000256" key="2">
    <source>
        <dbReference type="ARBA" id="ARBA00008388"/>
    </source>
</evidence>
<feature type="binding site" evidence="16">
    <location>
        <position position="103"/>
    </location>
    <ligand>
        <name>Fe cation</name>
        <dbReference type="ChEBI" id="CHEBI:24875"/>
        <label>1</label>
    </ligand>
</feature>
<dbReference type="InterPro" id="IPR038659">
    <property type="entry name" value="AOX_sf"/>
</dbReference>
<evidence type="ECO:0000256" key="12">
    <source>
        <dbReference type="ARBA" id="ARBA00023004"/>
    </source>
</evidence>
<evidence type="ECO:0000256" key="5">
    <source>
        <dbReference type="ARBA" id="ARBA00022692"/>
    </source>
</evidence>
<keyword evidence="5 17" id="KW-0812">Transmembrane</keyword>
<evidence type="ECO:0000256" key="7">
    <source>
        <dbReference type="ARBA" id="ARBA00022792"/>
    </source>
</evidence>
<evidence type="ECO:0008006" key="19">
    <source>
        <dbReference type="Google" id="ProtNLM"/>
    </source>
</evidence>
<keyword evidence="14 17" id="KW-0472">Membrane</keyword>
<dbReference type="PANTHER" id="PTHR31803:SF3">
    <property type="entry name" value="ALTERNATIVE OXIDASE"/>
    <property type="match status" value="1"/>
</dbReference>
<evidence type="ECO:0000256" key="9">
    <source>
        <dbReference type="ARBA" id="ARBA00022982"/>
    </source>
</evidence>
<evidence type="ECO:0000256" key="8">
    <source>
        <dbReference type="ARBA" id="ARBA00022946"/>
    </source>
</evidence>